<dbReference type="InterPro" id="IPR058592">
    <property type="entry name" value="Gtf3_C"/>
</dbReference>
<accession>A0ABS9KR11</accession>
<dbReference type="Pfam" id="PF26337">
    <property type="entry name" value="Gtf3_C"/>
    <property type="match status" value="1"/>
</dbReference>
<dbReference type="RefSeq" id="WP_237871509.1">
    <property type="nucleotide sequence ID" value="NZ_JAKLTR010000006.1"/>
</dbReference>
<evidence type="ECO:0000259" key="3">
    <source>
        <dbReference type="Pfam" id="PF26337"/>
    </source>
</evidence>
<protein>
    <recommendedName>
        <fullName evidence="6">Beta-1,6-galactofuranosyltransferase</fullName>
    </recommendedName>
</protein>
<keyword evidence="5" id="KW-1185">Reference proteome</keyword>
<feature type="domain" description="Glucosyltransferase 3-like C-terminal" evidence="3">
    <location>
        <begin position="91"/>
        <end position="254"/>
    </location>
</feature>
<name>A0ABS9KR11_9BACT</name>
<dbReference type="Gene3D" id="3.40.50.2000">
    <property type="entry name" value="Glycogen Phosphorylase B"/>
    <property type="match status" value="1"/>
</dbReference>
<evidence type="ECO:0000313" key="5">
    <source>
        <dbReference type="Proteomes" id="UP001165367"/>
    </source>
</evidence>
<keyword evidence="1" id="KW-0808">Transferase</keyword>
<organism evidence="4 5">
    <name type="scientific">Terrimonas ginsenosidimutans</name>
    <dbReference type="NCBI Taxonomy" id="2908004"/>
    <lineage>
        <taxon>Bacteria</taxon>
        <taxon>Pseudomonadati</taxon>
        <taxon>Bacteroidota</taxon>
        <taxon>Chitinophagia</taxon>
        <taxon>Chitinophagales</taxon>
        <taxon>Chitinophagaceae</taxon>
        <taxon>Terrimonas</taxon>
    </lineage>
</organism>
<sequence>MYRVLIKLLSFRKSLRLICYICDIDGVRDGDLNVQAAETRFYRLSDQFIVHNASMEKWLKATLHDADTAVIDFFDFLAQPSSERKELSFDIAFAGNLSKSPFLEHMETVLRQSPKLRFHLFGEATVRMKDQKNIEWHGVFEPGSLPGKLPASFGLVWDGDSTEGLKGLAGQYLVYNSPHKLSLYILSGLPLIVPAGSASAELVRKYKIGVVVNDLSSIQNEIERISIDEYHQMQKNMSPLAKQISRGQRLIAALAELDEKAS</sequence>
<dbReference type="InterPro" id="IPR058591">
    <property type="entry name" value="Gtf3_N"/>
</dbReference>
<comment type="caution">
    <text evidence="4">The sequence shown here is derived from an EMBL/GenBank/DDBJ whole genome shotgun (WGS) entry which is preliminary data.</text>
</comment>
<evidence type="ECO:0000313" key="4">
    <source>
        <dbReference type="EMBL" id="MCG2614772.1"/>
    </source>
</evidence>
<dbReference type="Pfam" id="PF26334">
    <property type="entry name" value="Gtf3_N"/>
    <property type="match status" value="1"/>
</dbReference>
<evidence type="ECO:0000259" key="2">
    <source>
        <dbReference type="Pfam" id="PF26334"/>
    </source>
</evidence>
<feature type="domain" description="Glucosyltransferase 3-like N-terminal" evidence="2">
    <location>
        <begin position="5"/>
        <end position="61"/>
    </location>
</feature>
<dbReference type="Proteomes" id="UP001165367">
    <property type="component" value="Unassembled WGS sequence"/>
</dbReference>
<evidence type="ECO:0000256" key="1">
    <source>
        <dbReference type="ARBA" id="ARBA00022679"/>
    </source>
</evidence>
<dbReference type="EMBL" id="JAKLTR010000006">
    <property type="protein sequence ID" value="MCG2614772.1"/>
    <property type="molecule type" value="Genomic_DNA"/>
</dbReference>
<proteinExistence type="predicted"/>
<gene>
    <name evidence="4" type="ORF">LZZ85_10790</name>
</gene>
<reference evidence="4" key="1">
    <citation type="submission" date="2022-01" db="EMBL/GenBank/DDBJ databases">
        <authorList>
            <person name="Jo J.-H."/>
            <person name="Im W.-T."/>
        </authorList>
    </citation>
    <scope>NUCLEOTIDE SEQUENCE</scope>
    <source>
        <strain evidence="4">NA20</strain>
    </source>
</reference>
<evidence type="ECO:0008006" key="6">
    <source>
        <dbReference type="Google" id="ProtNLM"/>
    </source>
</evidence>